<organism evidence="1 2">
    <name type="scientific">Peribacillus asahii</name>
    <dbReference type="NCBI Taxonomy" id="228899"/>
    <lineage>
        <taxon>Bacteria</taxon>
        <taxon>Bacillati</taxon>
        <taxon>Bacillota</taxon>
        <taxon>Bacilli</taxon>
        <taxon>Bacillales</taxon>
        <taxon>Bacillaceae</taxon>
        <taxon>Peribacillus</taxon>
    </lineage>
</organism>
<name>A0A3Q9RMN7_9BACI</name>
<dbReference type="RefSeq" id="WP_257467481.1">
    <property type="nucleotide sequence ID" value="NZ_CP026095.1"/>
</dbReference>
<proteinExistence type="predicted"/>
<dbReference type="EMBL" id="CP026095">
    <property type="protein sequence ID" value="AZV45265.1"/>
    <property type="molecule type" value="Genomic_DNA"/>
</dbReference>
<evidence type="ECO:0000313" key="1">
    <source>
        <dbReference type="EMBL" id="AZV45265.1"/>
    </source>
</evidence>
<gene>
    <name evidence="1" type="ORF">BAOM_4687</name>
</gene>
<dbReference type="Proteomes" id="UP000283095">
    <property type="component" value="Chromosome"/>
</dbReference>
<accession>A0A3Q9RMN7</accession>
<dbReference type="Pfam" id="PF14070">
    <property type="entry name" value="YjfB_motility"/>
    <property type="match status" value="1"/>
</dbReference>
<dbReference type="AlphaFoldDB" id="A0A3Q9RMN7"/>
<sequence>MSVIKKAMDQAETSANGLIKMMDSVEVVAIQHAAWRKH</sequence>
<protein>
    <submittedName>
        <fullName evidence="1">Uncharacterized protein</fullName>
    </submittedName>
</protein>
<reference evidence="1 2" key="1">
    <citation type="submission" date="2018-01" db="EMBL/GenBank/DDBJ databases">
        <title>Bacillus asahii Genome sequencing and assembly.</title>
        <authorList>
            <person name="Jiang H."/>
            <person name="Feng Y."/>
            <person name="Zhao F."/>
            <person name="Lin X."/>
        </authorList>
    </citation>
    <scope>NUCLEOTIDE SEQUENCE [LARGE SCALE GENOMIC DNA]</scope>
    <source>
        <strain evidence="1 2">OM18</strain>
    </source>
</reference>
<dbReference type="KEGG" id="pasa:BAOM_4687"/>
<evidence type="ECO:0000313" key="2">
    <source>
        <dbReference type="Proteomes" id="UP000283095"/>
    </source>
</evidence>
<dbReference type="InterPro" id="IPR025906">
    <property type="entry name" value="YjfB_motility"/>
</dbReference>